<evidence type="ECO:0000313" key="3">
    <source>
        <dbReference type="Proteomes" id="UP000095751"/>
    </source>
</evidence>
<evidence type="ECO:0000256" key="1">
    <source>
        <dbReference type="SAM" id="MobiDB-lite"/>
    </source>
</evidence>
<sequence length="58" mass="6296">MKVNLFCGSIDQTTPVITSNRTKLISTDRFIAVDNNTDDNDEGDAGCSVSSKDDNKVE</sequence>
<dbReference type="KEGG" id="fcy:FRACYDRAFT_268677"/>
<protein>
    <submittedName>
        <fullName evidence="2">Uncharacterized protein</fullName>
    </submittedName>
</protein>
<gene>
    <name evidence="2" type="ORF">FRACYDRAFT_268677</name>
</gene>
<dbReference type="AlphaFoldDB" id="A0A1E7FGQ9"/>
<accession>A0A1E7FGQ9</accession>
<organism evidence="2 3">
    <name type="scientific">Fragilariopsis cylindrus CCMP1102</name>
    <dbReference type="NCBI Taxonomy" id="635003"/>
    <lineage>
        <taxon>Eukaryota</taxon>
        <taxon>Sar</taxon>
        <taxon>Stramenopiles</taxon>
        <taxon>Ochrophyta</taxon>
        <taxon>Bacillariophyta</taxon>
        <taxon>Bacillariophyceae</taxon>
        <taxon>Bacillariophycidae</taxon>
        <taxon>Bacillariales</taxon>
        <taxon>Bacillariaceae</taxon>
        <taxon>Fragilariopsis</taxon>
    </lineage>
</organism>
<reference evidence="2 3" key="1">
    <citation type="submission" date="2016-09" db="EMBL/GenBank/DDBJ databases">
        <title>Extensive genetic diversity and differential bi-allelic expression allows diatom success in the polar Southern Ocean.</title>
        <authorList>
            <consortium name="DOE Joint Genome Institute"/>
            <person name="Mock T."/>
            <person name="Otillar R.P."/>
            <person name="Strauss J."/>
            <person name="Dupont C."/>
            <person name="Frickenhaus S."/>
            <person name="Maumus F."/>
            <person name="Mcmullan M."/>
            <person name="Sanges R."/>
            <person name="Schmutz J."/>
            <person name="Toseland A."/>
            <person name="Valas R."/>
            <person name="Veluchamy A."/>
            <person name="Ward B.J."/>
            <person name="Allen A."/>
            <person name="Barry K."/>
            <person name="Falciatore A."/>
            <person name="Ferrante M."/>
            <person name="Fortunato A.E."/>
            <person name="Gloeckner G."/>
            <person name="Gruber A."/>
            <person name="Hipkin R."/>
            <person name="Janech M."/>
            <person name="Kroth P."/>
            <person name="Leese F."/>
            <person name="Lindquist E."/>
            <person name="Lyon B.R."/>
            <person name="Martin J."/>
            <person name="Mayer C."/>
            <person name="Parker M."/>
            <person name="Quesneville H."/>
            <person name="Raymond J."/>
            <person name="Uhlig C."/>
            <person name="Valentin K.U."/>
            <person name="Worden A.Z."/>
            <person name="Armbrust E.V."/>
            <person name="Bowler C."/>
            <person name="Green B."/>
            <person name="Moulton V."/>
            <person name="Van Oosterhout C."/>
            <person name="Grigoriev I."/>
        </authorList>
    </citation>
    <scope>NUCLEOTIDE SEQUENCE [LARGE SCALE GENOMIC DNA]</scope>
    <source>
        <strain evidence="2 3">CCMP1102</strain>
    </source>
</reference>
<dbReference type="Proteomes" id="UP000095751">
    <property type="component" value="Unassembled WGS sequence"/>
</dbReference>
<dbReference type="InParanoid" id="A0A1E7FGQ9"/>
<keyword evidence="3" id="KW-1185">Reference proteome</keyword>
<proteinExistence type="predicted"/>
<feature type="region of interest" description="Disordered" evidence="1">
    <location>
        <begin position="33"/>
        <end position="58"/>
    </location>
</feature>
<evidence type="ECO:0000313" key="2">
    <source>
        <dbReference type="EMBL" id="OEU17368.1"/>
    </source>
</evidence>
<dbReference type="EMBL" id="KV784357">
    <property type="protein sequence ID" value="OEU17368.1"/>
    <property type="molecule type" value="Genomic_DNA"/>
</dbReference>
<name>A0A1E7FGQ9_9STRA</name>